<dbReference type="AlphaFoldDB" id="A0A6J5XWX2"/>
<gene>
    <name evidence="2" type="ORF">ORAREDHAP_LOCUS42949</name>
</gene>
<dbReference type="EMBL" id="CAEKKB010000007">
    <property type="protein sequence ID" value="CAB4316742.1"/>
    <property type="molecule type" value="Genomic_DNA"/>
</dbReference>
<protein>
    <submittedName>
        <fullName evidence="2">Uncharacterized protein</fullName>
    </submittedName>
</protein>
<name>A0A6J5XWX2_PRUAR</name>
<dbReference type="Proteomes" id="UP000507245">
    <property type="component" value="Unassembled WGS sequence"/>
</dbReference>
<evidence type="ECO:0000256" key="1">
    <source>
        <dbReference type="SAM" id="MobiDB-lite"/>
    </source>
</evidence>
<proteinExistence type="predicted"/>
<reference evidence="3" key="1">
    <citation type="journal article" date="2020" name="Genome Biol.">
        <title>Gamete binning: chromosome-level and haplotype-resolved genome assembly enabled by high-throughput single-cell sequencing of gamete genomes.</title>
        <authorList>
            <person name="Campoy J.A."/>
            <person name="Sun H."/>
            <person name="Goel M."/>
            <person name="Jiao W.-B."/>
            <person name="Folz-Donahue K."/>
            <person name="Wang N."/>
            <person name="Rubio M."/>
            <person name="Liu C."/>
            <person name="Kukat C."/>
            <person name="Ruiz D."/>
            <person name="Huettel B."/>
            <person name="Schneeberger K."/>
        </authorList>
    </citation>
    <scope>NUCLEOTIDE SEQUENCE [LARGE SCALE GENOMIC DNA]</scope>
    <source>
        <strain evidence="3">cv. Rojo Pasion</strain>
    </source>
</reference>
<feature type="compositionally biased region" description="Polar residues" evidence="1">
    <location>
        <begin position="37"/>
        <end position="56"/>
    </location>
</feature>
<evidence type="ECO:0000313" key="3">
    <source>
        <dbReference type="Proteomes" id="UP000507245"/>
    </source>
</evidence>
<accession>A0A6J5XWX2</accession>
<sequence length="127" mass="14179">MKKCGFFFQLALPNGHEAGKQNLAPPPSLLKQRGLKISSNPASLTNAKTKPSSSAPSGHPCRSAKVGQQLRWGLLPYPQSPYQSPASIFLPAPAHNHYYRIKPRSDHPCRMARVEQMENRDMKLFKD</sequence>
<organism evidence="2 3">
    <name type="scientific">Prunus armeniaca</name>
    <name type="common">Apricot</name>
    <name type="synonym">Armeniaca vulgaris</name>
    <dbReference type="NCBI Taxonomy" id="36596"/>
    <lineage>
        <taxon>Eukaryota</taxon>
        <taxon>Viridiplantae</taxon>
        <taxon>Streptophyta</taxon>
        <taxon>Embryophyta</taxon>
        <taxon>Tracheophyta</taxon>
        <taxon>Spermatophyta</taxon>
        <taxon>Magnoliopsida</taxon>
        <taxon>eudicotyledons</taxon>
        <taxon>Gunneridae</taxon>
        <taxon>Pentapetalae</taxon>
        <taxon>rosids</taxon>
        <taxon>fabids</taxon>
        <taxon>Rosales</taxon>
        <taxon>Rosaceae</taxon>
        <taxon>Amygdaloideae</taxon>
        <taxon>Amygdaleae</taxon>
        <taxon>Prunus</taxon>
    </lineage>
</organism>
<keyword evidence="3" id="KW-1185">Reference proteome</keyword>
<feature type="region of interest" description="Disordered" evidence="1">
    <location>
        <begin position="16"/>
        <end position="65"/>
    </location>
</feature>
<evidence type="ECO:0000313" key="2">
    <source>
        <dbReference type="EMBL" id="CAB4316742.1"/>
    </source>
</evidence>